<protein>
    <submittedName>
        <fullName evidence="1">Uncharacterized protein</fullName>
    </submittedName>
</protein>
<accession>A0ABD0MQ83</accession>
<keyword evidence="2" id="KW-1185">Reference proteome</keyword>
<organism evidence="1 2">
    <name type="scientific">Cirrhinus mrigala</name>
    <name type="common">Mrigala</name>
    <dbReference type="NCBI Taxonomy" id="683832"/>
    <lineage>
        <taxon>Eukaryota</taxon>
        <taxon>Metazoa</taxon>
        <taxon>Chordata</taxon>
        <taxon>Craniata</taxon>
        <taxon>Vertebrata</taxon>
        <taxon>Euteleostomi</taxon>
        <taxon>Actinopterygii</taxon>
        <taxon>Neopterygii</taxon>
        <taxon>Teleostei</taxon>
        <taxon>Ostariophysi</taxon>
        <taxon>Cypriniformes</taxon>
        <taxon>Cyprinidae</taxon>
        <taxon>Labeoninae</taxon>
        <taxon>Labeonini</taxon>
        <taxon>Cirrhinus</taxon>
    </lineage>
</organism>
<evidence type="ECO:0000313" key="2">
    <source>
        <dbReference type="Proteomes" id="UP001529510"/>
    </source>
</evidence>
<name>A0ABD0MQ83_CIRMR</name>
<dbReference type="Proteomes" id="UP001529510">
    <property type="component" value="Unassembled WGS sequence"/>
</dbReference>
<comment type="caution">
    <text evidence="1">The sequence shown here is derived from an EMBL/GenBank/DDBJ whole genome shotgun (WGS) entry which is preliminary data.</text>
</comment>
<sequence>FSQGLRMRQVDMKTDGIAKSSATLSKMSSCVRRVCRHAMRQYENKAGKHLGGETEFVVIDESNFRHKRK</sequence>
<feature type="non-terminal residue" evidence="1">
    <location>
        <position position="1"/>
    </location>
</feature>
<reference evidence="1 2" key="1">
    <citation type="submission" date="2024-05" db="EMBL/GenBank/DDBJ databases">
        <title>Genome sequencing and assembly of Indian major carp, Cirrhinus mrigala (Hamilton, 1822).</title>
        <authorList>
            <person name="Mohindra V."/>
            <person name="Chowdhury L.M."/>
            <person name="Lal K."/>
            <person name="Jena J.K."/>
        </authorList>
    </citation>
    <scope>NUCLEOTIDE SEQUENCE [LARGE SCALE GENOMIC DNA]</scope>
    <source>
        <strain evidence="1">CM1030</strain>
        <tissue evidence="1">Blood</tissue>
    </source>
</reference>
<proteinExistence type="predicted"/>
<dbReference type="EMBL" id="JAMKFB020000258">
    <property type="protein sequence ID" value="KAL0151140.1"/>
    <property type="molecule type" value="Genomic_DNA"/>
</dbReference>
<gene>
    <name evidence="1" type="ORF">M9458_053653</name>
</gene>
<feature type="non-terminal residue" evidence="1">
    <location>
        <position position="69"/>
    </location>
</feature>
<dbReference type="AlphaFoldDB" id="A0ABD0MQ83"/>
<evidence type="ECO:0000313" key="1">
    <source>
        <dbReference type="EMBL" id="KAL0151140.1"/>
    </source>
</evidence>